<evidence type="ECO:0000256" key="1">
    <source>
        <dbReference type="ARBA" id="ARBA00022801"/>
    </source>
</evidence>
<dbReference type="PROSITE" id="PS51910">
    <property type="entry name" value="GH18_2"/>
    <property type="match status" value="1"/>
</dbReference>
<feature type="chain" id="PRO_5005789178" evidence="3">
    <location>
        <begin position="17"/>
        <end position="429"/>
    </location>
</feature>
<accession>A0A0M3SJ87</accession>
<dbReference type="AlphaFoldDB" id="A0A0M3SJ87"/>
<keyword evidence="3" id="KW-0732">Signal</keyword>
<dbReference type="Gene3D" id="3.20.20.80">
    <property type="entry name" value="Glycosidases"/>
    <property type="match status" value="1"/>
</dbReference>
<dbReference type="GO" id="GO:0005975">
    <property type="term" value="P:carbohydrate metabolic process"/>
    <property type="evidence" value="ECO:0007669"/>
    <property type="project" value="InterPro"/>
</dbReference>
<sequence>MKKILSLLSSFSIVLAAPIAVVSCGFNMGDVTLKNHLVHHVSKTNLGFIESEDEEIIKLKIKELNSDLKMESIAITNIKNRIAVISGTEDGIYSGQLQIKFNLKGDQVRLEDRVLVGYYFDWNGEGQTIPTFEELVKTNYNVINVSFLYSKKNFEMPKYSPQNPEGVKAGIKLLQSKGKKVLISMGGAPSSEMKFRANQKNELKQTILDIVDEYGFDGLDINWAQKALTDSRSQQTTVDALKEIKDENPEFIITMAPEMPYLTNKSENSDKGSYITFLKGLEDYYNWVNPQLYNGRGFGPYIESQEKKKLKIKEDYIANDNEKYRAEFYYLMTKYLTTVYSKQNDYYLIDPDKFVLGAAANEIAASGAASKDSIKRSYRLLKKDKIYTKGLMSWAINYDAFEGTVNVDGQQIYNKKWSFESWYNQTYNK</sequence>
<evidence type="ECO:0000256" key="2">
    <source>
        <dbReference type="ARBA" id="ARBA00023295"/>
    </source>
</evidence>
<dbReference type="PANTHER" id="PTHR45708">
    <property type="entry name" value="ENDOCHITINASE"/>
    <property type="match status" value="1"/>
</dbReference>
<gene>
    <name evidence="5" type="primary">chiA</name>
    <name evidence="5" type="ORF">SCANT_v1c03940</name>
</gene>
<reference evidence="5 6" key="1">
    <citation type="journal article" date="2015" name="Genome Announc.">
        <title>Complete Genome Sequence of Spiroplasma cantharicola CC-1T (DSM 21588), a Bacterium Isolated from Soldier Beetle (Cantharis carolinus).</title>
        <authorList>
            <person name="Lo W.S."/>
            <person name="Liu P.Y."/>
            <person name="Kuo C.H."/>
        </authorList>
    </citation>
    <scope>NUCLEOTIDE SEQUENCE [LARGE SCALE GENOMIC DNA]</scope>
    <source>
        <strain evidence="5 6">CC-1</strain>
    </source>
</reference>
<dbReference type="Pfam" id="PF00704">
    <property type="entry name" value="Glyco_hydro_18"/>
    <property type="match status" value="1"/>
</dbReference>
<feature type="signal peptide" evidence="3">
    <location>
        <begin position="1"/>
        <end position="16"/>
    </location>
</feature>
<name>A0A0M3SJ87_9MOLU</name>
<dbReference type="PROSITE" id="PS51257">
    <property type="entry name" value="PROKAR_LIPOPROTEIN"/>
    <property type="match status" value="1"/>
</dbReference>
<dbReference type="Proteomes" id="UP000063919">
    <property type="component" value="Chromosome"/>
</dbReference>
<dbReference type="PATRIC" id="fig|362837.3.peg.396"/>
<dbReference type="InterPro" id="IPR001223">
    <property type="entry name" value="Glyco_hydro18_cat"/>
</dbReference>
<dbReference type="STRING" id="362837.SCANT_v1c03940"/>
<feature type="domain" description="GH18" evidence="4">
    <location>
        <begin position="113"/>
        <end position="429"/>
    </location>
</feature>
<dbReference type="RefSeq" id="WP_053946063.1">
    <property type="nucleotide sequence ID" value="NZ_CP012622.1"/>
</dbReference>
<dbReference type="KEGG" id="scj:SCANT_v1c03940"/>
<evidence type="ECO:0000256" key="3">
    <source>
        <dbReference type="SAM" id="SignalP"/>
    </source>
</evidence>
<keyword evidence="1" id="KW-0378">Hydrolase</keyword>
<dbReference type="PANTHER" id="PTHR45708:SF49">
    <property type="entry name" value="ENDOCHITINASE"/>
    <property type="match status" value="1"/>
</dbReference>
<dbReference type="InterPro" id="IPR050542">
    <property type="entry name" value="Glycosyl_Hydrlase18_Chitinase"/>
</dbReference>
<evidence type="ECO:0000313" key="6">
    <source>
        <dbReference type="Proteomes" id="UP000063919"/>
    </source>
</evidence>
<dbReference type="EMBL" id="CP012622">
    <property type="protein sequence ID" value="ALD66304.1"/>
    <property type="molecule type" value="Genomic_DNA"/>
</dbReference>
<dbReference type="InterPro" id="IPR017853">
    <property type="entry name" value="GH"/>
</dbReference>
<keyword evidence="2" id="KW-0326">Glycosidase</keyword>
<dbReference type="GO" id="GO:0016798">
    <property type="term" value="F:hydrolase activity, acting on glycosyl bonds"/>
    <property type="evidence" value="ECO:0007669"/>
    <property type="project" value="UniProtKB-KW"/>
</dbReference>
<protein>
    <submittedName>
        <fullName evidence="5">Chitinase</fullName>
    </submittedName>
</protein>
<evidence type="ECO:0000259" key="4">
    <source>
        <dbReference type="PROSITE" id="PS51910"/>
    </source>
</evidence>
<proteinExistence type="predicted"/>
<dbReference type="SUPFAM" id="SSF51445">
    <property type="entry name" value="(Trans)glycosidases"/>
    <property type="match status" value="1"/>
</dbReference>
<dbReference type="OrthoDB" id="315328at2"/>
<organism evidence="5 6">
    <name type="scientific">Spiroplasma cantharicola</name>
    <dbReference type="NCBI Taxonomy" id="362837"/>
    <lineage>
        <taxon>Bacteria</taxon>
        <taxon>Bacillati</taxon>
        <taxon>Mycoplasmatota</taxon>
        <taxon>Mollicutes</taxon>
        <taxon>Entomoplasmatales</taxon>
        <taxon>Spiroplasmataceae</taxon>
        <taxon>Spiroplasma</taxon>
    </lineage>
</organism>
<keyword evidence="6" id="KW-1185">Reference proteome</keyword>
<evidence type="ECO:0000313" key="5">
    <source>
        <dbReference type="EMBL" id="ALD66304.1"/>
    </source>
</evidence>